<dbReference type="PANTHER" id="PTHR10579">
    <property type="entry name" value="CALCIUM-ACTIVATED CHLORIDE CHANNEL REGULATOR"/>
    <property type="match status" value="1"/>
</dbReference>
<evidence type="ECO:0000259" key="1">
    <source>
        <dbReference type="PROSITE" id="PS50234"/>
    </source>
</evidence>
<dbReference type="SUPFAM" id="SSF53300">
    <property type="entry name" value="vWA-like"/>
    <property type="match status" value="1"/>
</dbReference>
<gene>
    <name evidence="2" type="ORF">NA57DRAFT_49815</name>
</gene>
<dbReference type="InterPro" id="IPR039510">
    <property type="entry name" value="Vint_dom"/>
</dbReference>
<comment type="caution">
    <text evidence="2">The sequence shown here is derived from an EMBL/GenBank/DDBJ whole genome shotgun (WGS) entry which is preliminary data.</text>
</comment>
<dbReference type="SMART" id="SM00327">
    <property type="entry name" value="VWA"/>
    <property type="match status" value="1"/>
</dbReference>
<dbReference type="PROSITE" id="PS50234">
    <property type="entry name" value="VWFA"/>
    <property type="match status" value="1"/>
</dbReference>
<dbReference type="InterPro" id="IPR051266">
    <property type="entry name" value="CLCR"/>
</dbReference>
<evidence type="ECO:0000313" key="3">
    <source>
        <dbReference type="Proteomes" id="UP000799772"/>
    </source>
</evidence>
<protein>
    <recommendedName>
        <fullName evidence="1">VWFA domain-containing protein</fullName>
    </recommendedName>
</protein>
<dbReference type="Pfam" id="PF14624">
    <property type="entry name" value="Vwaint"/>
    <property type="match status" value="1"/>
</dbReference>
<reference evidence="2" key="1">
    <citation type="journal article" date="2020" name="Stud. Mycol.">
        <title>101 Dothideomycetes genomes: a test case for predicting lifestyles and emergence of pathogens.</title>
        <authorList>
            <person name="Haridas S."/>
            <person name="Albert R."/>
            <person name="Binder M."/>
            <person name="Bloem J."/>
            <person name="Labutti K."/>
            <person name="Salamov A."/>
            <person name="Andreopoulos B."/>
            <person name="Baker S."/>
            <person name="Barry K."/>
            <person name="Bills G."/>
            <person name="Bluhm B."/>
            <person name="Cannon C."/>
            <person name="Castanera R."/>
            <person name="Culley D."/>
            <person name="Daum C."/>
            <person name="Ezra D."/>
            <person name="Gonzalez J."/>
            <person name="Henrissat B."/>
            <person name="Kuo A."/>
            <person name="Liang C."/>
            <person name="Lipzen A."/>
            <person name="Lutzoni F."/>
            <person name="Magnuson J."/>
            <person name="Mondo S."/>
            <person name="Nolan M."/>
            <person name="Ohm R."/>
            <person name="Pangilinan J."/>
            <person name="Park H.-J."/>
            <person name="Ramirez L."/>
            <person name="Alfaro M."/>
            <person name="Sun H."/>
            <person name="Tritt A."/>
            <person name="Yoshinaga Y."/>
            <person name="Zwiers L.-H."/>
            <person name="Turgeon B."/>
            <person name="Goodwin S."/>
            <person name="Spatafora J."/>
            <person name="Crous P."/>
            <person name="Grigoriev I."/>
        </authorList>
    </citation>
    <scope>NUCLEOTIDE SEQUENCE</scope>
    <source>
        <strain evidence="2">CBS 133067</strain>
    </source>
</reference>
<dbReference type="Gene3D" id="3.40.50.410">
    <property type="entry name" value="von Willebrand factor, type A domain"/>
    <property type="match status" value="1"/>
</dbReference>
<dbReference type="EMBL" id="ML978143">
    <property type="protein sequence ID" value="KAF2092750.1"/>
    <property type="molecule type" value="Genomic_DNA"/>
</dbReference>
<dbReference type="Proteomes" id="UP000799772">
    <property type="component" value="Unassembled WGS sequence"/>
</dbReference>
<dbReference type="Pfam" id="PF13519">
    <property type="entry name" value="VWA_2"/>
    <property type="match status" value="1"/>
</dbReference>
<dbReference type="AlphaFoldDB" id="A0A9P4I0K5"/>
<evidence type="ECO:0000313" key="2">
    <source>
        <dbReference type="EMBL" id="KAF2092750.1"/>
    </source>
</evidence>
<feature type="domain" description="VWFA" evidence="1">
    <location>
        <begin position="38"/>
        <end position="217"/>
    </location>
</feature>
<name>A0A9P4I0K5_9PEZI</name>
<dbReference type="OrthoDB" id="10264538at2759"/>
<sequence length="678" mass="74408">MAQDPLSVQVRATAEDGILVSIQPPVSPSQNINHVPCAIVLAIDVSGSMSKEAALPQGQESTGLTILDLVKHAARTIVATLNDGDRLALVTFSNEAKTVHSLAPMTPAAKKAILNKISDLTPQGATNLWGGIREGIKLFEQAGFMSGQTSSLFVLSDGQPNHMCPPQGYIPKLQPILQKLKAEGNPPILINTFGFGYHIRSGLLQSLAEISGGTYAFIPDCGMIGTVFVHAVANLYSTYAVEATLHFKLLNNSTSIAVCGYSDLEDEDLLTVSLGSLLYGHTRDILLQAKGPLSFDFEISMELQCFCDGDYTTRTFPSVGMSGLYLHPVPPAEISYHRMRTVLCSILDQTFPRGRDGERRACSKYQLSLRRQSLGQLIQYSRHFGYTDELNQSIIDDLTGEEPIGQVSLAVSSNDYFERWGKHYLLSLFNAHHKQYCNSFKDPGPLQYGTQSPLFIRCRDELNETFDDLPPPKPAVIGIESETSFNRKRVTSMRSYNNRQNPCFDGYSRVKLSDGKTTRSICLLIPGDKVWTPKGPRKVAAILKSKRQSVEMYVFGRGLKITPWHPICHGNRWLFPIDTRERSVQTRIHLYSIMLEPEDCPDAHAISVGGVLCVTLGHGLTTATGDDSRGHPFFGNYKLVAESLNKLETFAGARLCGGILRDADTGLACGFLPGSADD</sequence>
<dbReference type="Pfam" id="PF14623">
    <property type="entry name" value="Vint"/>
    <property type="match status" value="1"/>
</dbReference>
<proteinExistence type="predicted"/>
<keyword evidence="3" id="KW-1185">Reference proteome</keyword>
<organism evidence="2 3">
    <name type="scientific">Rhizodiscina lignyota</name>
    <dbReference type="NCBI Taxonomy" id="1504668"/>
    <lineage>
        <taxon>Eukaryota</taxon>
        <taxon>Fungi</taxon>
        <taxon>Dikarya</taxon>
        <taxon>Ascomycota</taxon>
        <taxon>Pezizomycotina</taxon>
        <taxon>Dothideomycetes</taxon>
        <taxon>Pleosporomycetidae</taxon>
        <taxon>Aulographales</taxon>
        <taxon>Rhizodiscinaceae</taxon>
        <taxon>Rhizodiscina</taxon>
    </lineage>
</organism>
<dbReference type="InterPro" id="IPR002035">
    <property type="entry name" value="VWF_A"/>
</dbReference>
<dbReference type="InterPro" id="IPR032838">
    <property type="entry name" value="Vwaint_dom"/>
</dbReference>
<accession>A0A9P4I0K5</accession>
<dbReference type="PANTHER" id="PTHR10579:SF156">
    <property type="entry name" value="VWFA DOMAIN-CONTAINING PROTEIN"/>
    <property type="match status" value="1"/>
</dbReference>
<dbReference type="InterPro" id="IPR036465">
    <property type="entry name" value="vWFA_dom_sf"/>
</dbReference>